<dbReference type="Pfam" id="PF12385">
    <property type="entry name" value="Peptidase_C70"/>
    <property type="match status" value="1"/>
</dbReference>
<organism evidence="1 2">
    <name type="scientific">Pelagibaculum spongiae</name>
    <dbReference type="NCBI Taxonomy" id="2080658"/>
    <lineage>
        <taxon>Bacteria</taxon>
        <taxon>Pseudomonadati</taxon>
        <taxon>Pseudomonadota</taxon>
        <taxon>Gammaproteobacteria</taxon>
        <taxon>Oceanospirillales</taxon>
        <taxon>Pelagibaculum</taxon>
    </lineage>
</organism>
<evidence type="ECO:0000313" key="1">
    <source>
        <dbReference type="EMBL" id="PVZ70339.1"/>
    </source>
</evidence>
<reference evidence="1 2" key="1">
    <citation type="submission" date="2018-04" db="EMBL/GenBank/DDBJ databases">
        <title>Thalassorhabdus spongiae gen. nov., sp. nov., isolated from a marine sponge in South-West Iceland.</title>
        <authorList>
            <person name="Knobloch S."/>
            <person name="Daussin A."/>
            <person name="Johannsson R."/>
            <person name="Marteinsson V.T."/>
        </authorList>
    </citation>
    <scope>NUCLEOTIDE SEQUENCE [LARGE SCALE GENOMIC DNA]</scope>
    <source>
        <strain evidence="1 2">Hp12</strain>
    </source>
</reference>
<dbReference type="EMBL" id="QDDL01000002">
    <property type="protein sequence ID" value="PVZ70339.1"/>
    <property type="molecule type" value="Genomic_DNA"/>
</dbReference>
<evidence type="ECO:0000313" key="2">
    <source>
        <dbReference type="Proteomes" id="UP000244906"/>
    </source>
</evidence>
<gene>
    <name evidence="1" type="ORF">DC094_07015</name>
</gene>
<proteinExistence type="predicted"/>
<comment type="caution">
    <text evidence="1">The sequence shown here is derived from an EMBL/GenBank/DDBJ whole genome shotgun (WGS) entry which is preliminary data.</text>
</comment>
<dbReference type="Proteomes" id="UP000244906">
    <property type="component" value="Unassembled WGS sequence"/>
</dbReference>
<dbReference type="InterPro" id="IPR022118">
    <property type="entry name" value="Peptidase_C70_AvrRpt2"/>
</dbReference>
<sequence length="206" mass="23645">MNTVALLNYRGDDRACWAVCCAILYNWHLYGTNLSRRGRWLSAEKVRHHLFVTKDRKSYPTFSALNQMGLFQEEIPLISISQIEKFIIKQLCSNCPVAISTTNAKGVSHAALIIGFDQEESEAKVSEASCMASTFFYVRDELKKMNKHLGDSKEGLYRKVYLYMSIKAGKSVRDKPEYIFCFCDNEDNKVFINRMAVTKKSLVRVQ</sequence>
<keyword evidence="2" id="KW-1185">Reference proteome</keyword>
<name>A0A2V1H2V4_9GAMM</name>
<accession>A0A2V1H2V4</accession>
<protein>
    <submittedName>
        <fullName evidence="1">Uncharacterized protein</fullName>
    </submittedName>
</protein>
<dbReference type="AlphaFoldDB" id="A0A2V1H2V4"/>